<feature type="non-terminal residue" evidence="4">
    <location>
        <position position="1"/>
    </location>
</feature>
<dbReference type="PANTHER" id="PTHR10877:SF150">
    <property type="entry name" value="REJ DOMAIN-CONTAINING PROTEIN"/>
    <property type="match status" value="1"/>
</dbReference>
<gene>
    <name evidence="4" type="primary">LOC111084348</name>
</gene>
<dbReference type="RefSeq" id="XP_022236795.1">
    <property type="nucleotide sequence ID" value="XM_022381087.1"/>
</dbReference>
<sequence length="194" mass="22515">VQFIVSGDDDETEVRTLDDPKRSILRRNGVDVFVMAVPRSLGQLNFIRIWHDNSGKGKWKSWFLKYVVFRDVQTGHKFEFVSNRWFAVEEDDGMVDRLLPVAGKAQLSEFSHLFSTTSQKNLTDGHLWFSVFTRPPRSRFTRVQRVSSCMALLYLSMLVNAMWYERTSDQPSPNAVKFGPFSLSPEQVVYFHLL</sequence>
<dbReference type="SUPFAM" id="SSF49723">
    <property type="entry name" value="Lipase/lipooxygenase domain (PLAT/LH2 domain)"/>
    <property type="match status" value="1"/>
</dbReference>
<dbReference type="PANTHER" id="PTHR10877">
    <property type="entry name" value="POLYCYSTIN FAMILY MEMBER"/>
    <property type="match status" value="1"/>
</dbReference>
<evidence type="ECO:0000259" key="2">
    <source>
        <dbReference type="PROSITE" id="PS50095"/>
    </source>
</evidence>
<dbReference type="GeneID" id="111084348"/>
<evidence type="ECO:0000256" key="1">
    <source>
        <dbReference type="PROSITE-ProRule" id="PRU00152"/>
    </source>
</evidence>
<dbReference type="InterPro" id="IPR001024">
    <property type="entry name" value="PLAT/LH2_dom"/>
</dbReference>
<accession>A0ABM1RZJ0</accession>
<feature type="domain" description="PLAT" evidence="2">
    <location>
        <begin position="1"/>
        <end position="100"/>
    </location>
</feature>
<evidence type="ECO:0000313" key="4">
    <source>
        <dbReference type="RefSeq" id="XP_022236795.1"/>
    </source>
</evidence>
<dbReference type="Proteomes" id="UP000694941">
    <property type="component" value="Unplaced"/>
</dbReference>
<dbReference type="PROSITE" id="PS50095">
    <property type="entry name" value="PLAT"/>
    <property type="match status" value="1"/>
</dbReference>
<dbReference type="Gene3D" id="2.60.60.20">
    <property type="entry name" value="PLAT/LH2 domain"/>
    <property type="match status" value="1"/>
</dbReference>
<reference evidence="4" key="1">
    <citation type="submission" date="2025-08" db="UniProtKB">
        <authorList>
            <consortium name="RefSeq"/>
        </authorList>
    </citation>
    <scope>IDENTIFICATION</scope>
    <source>
        <tissue evidence="4">Muscle</tissue>
    </source>
</reference>
<name>A0ABM1RZJ0_LIMPO</name>
<protein>
    <submittedName>
        <fullName evidence="4">Polycystic kidney disease protein 1-like 3</fullName>
    </submittedName>
</protein>
<proteinExistence type="predicted"/>
<keyword evidence="3" id="KW-1185">Reference proteome</keyword>
<comment type="caution">
    <text evidence="1">Lacks conserved residue(s) required for the propagation of feature annotation.</text>
</comment>
<dbReference type="Pfam" id="PF01477">
    <property type="entry name" value="PLAT"/>
    <property type="match status" value="1"/>
</dbReference>
<evidence type="ECO:0000313" key="3">
    <source>
        <dbReference type="Proteomes" id="UP000694941"/>
    </source>
</evidence>
<dbReference type="InterPro" id="IPR051223">
    <property type="entry name" value="Polycystin"/>
</dbReference>
<dbReference type="InterPro" id="IPR036392">
    <property type="entry name" value="PLAT/LH2_dom_sf"/>
</dbReference>
<organism evidence="3 4">
    <name type="scientific">Limulus polyphemus</name>
    <name type="common">Atlantic horseshoe crab</name>
    <dbReference type="NCBI Taxonomy" id="6850"/>
    <lineage>
        <taxon>Eukaryota</taxon>
        <taxon>Metazoa</taxon>
        <taxon>Ecdysozoa</taxon>
        <taxon>Arthropoda</taxon>
        <taxon>Chelicerata</taxon>
        <taxon>Merostomata</taxon>
        <taxon>Xiphosura</taxon>
        <taxon>Limulidae</taxon>
        <taxon>Limulus</taxon>
    </lineage>
</organism>